<dbReference type="PATRIC" id="fig|294.162.peg.184"/>
<name>A0A0P8XN87_PSEFL</name>
<gene>
    <name evidence="1" type="ORF">AN403_5951</name>
</gene>
<organism evidence="1 2">
    <name type="scientific">Pseudomonas fluorescens</name>
    <dbReference type="NCBI Taxonomy" id="294"/>
    <lineage>
        <taxon>Bacteria</taxon>
        <taxon>Pseudomonadati</taxon>
        <taxon>Pseudomonadota</taxon>
        <taxon>Gammaproteobacteria</taxon>
        <taxon>Pseudomonadales</taxon>
        <taxon>Pseudomonadaceae</taxon>
        <taxon>Pseudomonas</taxon>
    </lineage>
</organism>
<sequence>MWIRQQCPRNADEVELTIADETICLSDISDHPTCPHRQTGLGTNALGIRHHEIRPPRYRLASGSEGQRAVNKVHASFFQPLQNLDGLRH</sequence>
<protein>
    <submittedName>
        <fullName evidence="1">Uncharacterized protein</fullName>
    </submittedName>
</protein>
<evidence type="ECO:0000313" key="1">
    <source>
        <dbReference type="EMBL" id="KPU62014.1"/>
    </source>
</evidence>
<reference evidence="1 2" key="1">
    <citation type="submission" date="2015-09" db="EMBL/GenBank/DDBJ databases">
        <authorList>
            <person name="Jackson K.R."/>
            <person name="Lunt B.L."/>
            <person name="Fisher J.N.B."/>
            <person name="Gardner A.V."/>
            <person name="Bailey M.E."/>
            <person name="Deus L.M."/>
            <person name="Earl A.S."/>
            <person name="Gibby P.D."/>
            <person name="Hartmann K.A."/>
            <person name="Liu J.E."/>
            <person name="Manci A.M."/>
            <person name="Nielsen D.A."/>
            <person name="Solomon M.B."/>
            <person name="Breakwell D.P."/>
            <person name="Burnett S.H."/>
            <person name="Grose J.H."/>
        </authorList>
    </citation>
    <scope>NUCLEOTIDE SEQUENCE [LARGE SCALE GENOMIC DNA]</scope>
    <source>
        <strain evidence="1 2">S613</strain>
    </source>
</reference>
<dbReference type="EMBL" id="LJXB01000038">
    <property type="protein sequence ID" value="KPU62014.1"/>
    <property type="molecule type" value="Genomic_DNA"/>
</dbReference>
<dbReference type="Proteomes" id="UP000050349">
    <property type="component" value="Unassembled WGS sequence"/>
</dbReference>
<dbReference type="AlphaFoldDB" id="A0A0P8XN87"/>
<accession>A0A0P8XN87</accession>
<proteinExistence type="predicted"/>
<evidence type="ECO:0000313" key="2">
    <source>
        <dbReference type="Proteomes" id="UP000050349"/>
    </source>
</evidence>
<comment type="caution">
    <text evidence="1">The sequence shown here is derived from an EMBL/GenBank/DDBJ whole genome shotgun (WGS) entry which is preliminary data.</text>
</comment>